<accession>A0ABY5ZGF7</accession>
<keyword evidence="2" id="KW-1185">Reference proteome</keyword>
<reference evidence="1" key="1">
    <citation type="journal article" date="2022" name="Environ. Microbiol.">
        <title>Geoalkalibacter halelectricus SAP #1 sp. nov. possessing extracellular electron transfer and mineral#reducing capabilities from a haloalkaline environment.</title>
        <authorList>
            <person name="Yadav S."/>
            <person name="Singh R."/>
            <person name="Sundharam S.S."/>
            <person name="Chaudhary S."/>
            <person name="Krishnamurthi S."/>
            <person name="Patil S.A."/>
        </authorList>
    </citation>
    <scope>NUCLEOTIDE SEQUENCE</scope>
    <source>
        <strain evidence="1">SAP-1</strain>
    </source>
</reference>
<protein>
    <submittedName>
        <fullName evidence="1">SEC-C domain-containing protein</fullName>
    </submittedName>
</protein>
<gene>
    <name evidence="1" type="ORF">L9S41_11165</name>
</gene>
<proteinExistence type="predicted"/>
<evidence type="ECO:0000313" key="1">
    <source>
        <dbReference type="EMBL" id="UWZ78255.1"/>
    </source>
</evidence>
<dbReference type="InterPro" id="IPR004027">
    <property type="entry name" value="SEC_C_motif"/>
</dbReference>
<dbReference type="Proteomes" id="UP001060414">
    <property type="component" value="Chromosome"/>
</dbReference>
<evidence type="ECO:0000313" key="2">
    <source>
        <dbReference type="Proteomes" id="UP001060414"/>
    </source>
</evidence>
<dbReference type="EMBL" id="CP092109">
    <property type="protein sequence ID" value="UWZ78255.1"/>
    <property type="molecule type" value="Genomic_DNA"/>
</dbReference>
<organism evidence="1 2">
    <name type="scientific">Geoalkalibacter halelectricus</name>
    <dbReference type="NCBI Taxonomy" id="2847045"/>
    <lineage>
        <taxon>Bacteria</taxon>
        <taxon>Pseudomonadati</taxon>
        <taxon>Thermodesulfobacteriota</taxon>
        <taxon>Desulfuromonadia</taxon>
        <taxon>Desulfuromonadales</taxon>
        <taxon>Geoalkalibacteraceae</taxon>
        <taxon>Geoalkalibacter</taxon>
    </lineage>
</organism>
<dbReference type="SUPFAM" id="SSF103642">
    <property type="entry name" value="Sec-C motif"/>
    <property type="match status" value="1"/>
</dbReference>
<dbReference type="Gene3D" id="3.10.450.50">
    <property type="match status" value="1"/>
</dbReference>
<dbReference type="RefSeq" id="WP_260746604.1">
    <property type="nucleotide sequence ID" value="NZ_CP092109.1"/>
</dbReference>
<sequence>MDWLRKLFGRKMSGDLPDSLTDLGRSDPCWCGSGKNYGSCHRKEDRRRLRELGRSNADLRRNPLI</sequence>
<dbReference type="Pfam" id="PF02810">
    <property type="entry name" value="SEC-C"/>
    <property type="match status" value="1"/>
</dbReference>
<name>A0ABY5ZGF7_9BACT</name>